<dbReference type="EC" id="2.3.2.27" evidence="2"/>
<comment type="catalytic activity">
    <reaction evidence="1">
        <text>S-ubiquitinyl-[E2 ubiquitin-conjugating enzyme]-L-cysteine + [acceptor protein]-L-lysine = [E2 ubiquitin-conjugating enzyme]-L-cysteine + N(6)-ubiquitinyl-[acceptor protein]-L-lysine.</text>
        <dbReference type="EC" id="2.3.2.27"/>
    </reaction>
</comment>
<dbReference type="InterPro" id="IPR051834">
    <property type="entry name" value="RING_finger_E3_ligase"/>
</dbReference>
<keyword evidence="6" id="KW-0833">Ubl conjugation pathway</keyword>
<name>A0A8H7QND9_9FUNG</name>
<feature type="region of interest" description="Disordered" evidence="9">
    <location>
        <begin position="206"/>
        <end position="232"/>
    </location>
</feature>
<dbReference type="InterPro" id="IPR013083">
    <property type="entry name" value="Znf_RING/FYVE/PHD"/>
</dbReference>
<evidence type="ECO:0000256" key="6">
    <source>
        <dbReference type="ARBA" id="ARBA00022786"/>
    </source>
</evidence>
<keyword evidence="5 8" id="KW-0863">Zinc-finger</keyword>
<evidence type="ECO:0000256" key="9">
    <source>
        <dbReference type="SAM" id="MobiDB-lite"/>
    </source>
</evidence>
<dbReference type="InterPro" id="IPR039525">
    <property type="entry name" value="RNF126-like_zinc-ribbon"/>
</dbReference>
<dbReference type="GO" id="GO:0061630">
    <property type="term" value="F:ubiquitin protein ligase activity"/>
    <property type="evidence" value="ECO:0007669"/>
    <property type="project" value="UniProtKB-EC"/>
</dbReference>
<feature type="domain" description="RING-type" evidence="10">
    <location>
        <begin position="315"/>
        <end position="356"/>
    </location>
</feature>
<dbReference type="GO" id="GO:0005634">
    <property type="term" value="C:nucleus"/>
    <property type="evidence" value="ECO:0007669"/>
    <property type="project" value="TreeGrafter"/>
</dbReference>
<accession>A0A8H7QND9</accession>
<feature type="compositionally biased region" description="Low complexity" evidence="9">
    <location>
        <begin position="367"/>
        <end position="391"/>
    </location>
</feature>
<dbReference type="Pfam" id="PF13639">
    <property type="entry name" value="zf-RING_2"/>
    <property type="match status" value="1"/>
</dbReference>
<evidence type="ECO:0000256" key="4">
    <source>
        <dbReference type="ARBA" id="ARBA00022723"/>
    </source>
</evidence>
<dbReference type="GO" id="GO:0016567">
    <property type="term" value="P:protein ubiquitination"/>
    <property type="evidence" value="ECO:0007669"/>
    <property type="project" value="UniProtKB-ARBA"/>
</dbReference>
<dbReference type="FunFam" id="3.30.40.10:FF:000127">
    <property type="entry name" value="E3 ubiquitin-protein ligase RNF181"/>
    <property type="match status" value="1"/>
</dbReference>
<dbReference type="GO" id="GO:0006511">
    <property type="term" value="P:ubiquitin-dependent protein catabolic process"/>
    <property type="evidence" value="ECO:0007669"/>
    <property type="project" value="TreeGrafter"/>
</dbReference>
<keyword evidence="4" id="KW-0479">Metal-binding</keyword>
<evidence type="ECO:0000313" key="11">
    <source>
        <dbReference type="EMBL" id="KAG2195812.1"/>
    </source>
</evidence>
<dbReference type="PANTHER" id="PTHR45931">
    <property type="entry name" value="SI:CH211-59O9.10"/>
    <property type="match status" value="1"/>
</dbReference>
<protein>
    <recommendedName>
        <fullName evidence="2">RING-type E3 ubiquitin transferase</fullName>
        <ecNumber evidence="2">2.3.2.27</ecNumber>
    </recommendedName>
</protein>
<evidence type="ECO:0000259" key="10">
    <source>
        <dbReference type="PROSITE" id="PS50089"/>
    </source>
</evidence>
<dbReference type="Pfam" id="PF14369">
    <property type="entry name" value="Zn_ribbon_19"/>
    <property type="match status" value="1"/>
</dbReference>
<organism evidence="11 12">
    <name type="scientific">Mucor saturninus</name>
    <dbReference type="NCBI Taxonomy" id="64648"/>
    <lineage>
        <taxon>Eukaryota</taxon>
        <taxon>Fungi</taxon>
        <taxon>Fungi incertae sedis</taxon>
        <taxon>Mucoromycota</taxon>
        <taxon>Mucoromycotina</taxon>
        <taxon>Mucoromycetes</taxon>
        <taxon>Mucorales</taxon>
        <taxon>Mucorineae</taxon>
        <taxon>Mucoraceae</taxon>
        <taxon>Mucor</taxon>
    </lineage>
</organism>
<keyword evidence="7" id="KW-0862">Zinc</keyword>
<feature type="compositionally biased region" description="Low complexity" evidence="9">
    <location>
        <begin position="446"/>
        <end position="498"/>
    </location>
</feature>
<feature type="compositionally biased region" description="Polar residues" evidence="9">
    <location>
        <begin position="108"/>
        <end position="117"/>
    </location>
</feature>
<feature type="compositionally biased region" description="Polar residues" evidence="9">
    <location>
        <begin position="396"/>
        <end position="411"/>
    </location>
</feature>
<dbReference type="AlphaFoldDB" id="A0A8H7QND9"/>
<dbReference type="Gene3D" id="3.30.40.10">
    <property type="entry name" value="Zinc/RING finger domain, C3HC4 (zinc finger)"/>
    <property type="match status" value="1"/>
</dbReference>
<evidence type="ECO:0000313" key="12">
    <source>
        <dbReference type="Proteomes" id="UP000603453"/>
    </source>
</evidence>
<feature type="region of interest" description="Disordered" evidence="9">
    <location>
        <begin position="108"/>
        <end position="136"/>
    </location>
</feature>
<dbReference type="PANTHER" id="PTHR45931:SF3">
    <property type="entry name" value="RING ZINC FINGER-CONTAINING PROTEIN"/>
    <property type="match status" value="1"/>
</dbReference>
<dbReference type="GO" id="GO:0008270">
    <property type="term" value="F:zinc ion binding"/>
    <property type="evidence" value="ECO:0007669"/>
    <property type="project" value="UniProtKB-KW"/>
</dbReference>
<feature type="region of interest" description="Disordered" evidence="9">
    <location>
        <begin position="444"/>
        <end position="507"/>
    </location>
</feature>
<dbReference type="SUPFAM" id="SSF57850">
    <property type="entry name" value="RING/U-box"/>
    <property type="match status" value="1"/>
</dbReference>
<dbReference type="CDD" id="cd16667">
    <property type="entry name" value="RING-H2_RNF126-like"/>
    <property type="match status" value="1"/>
</dbReference>
<evidence type="ECO:0000256" key="3">
    <source>
        <dbReference type="ARBA" id="ARBA00022679"/>
    </source>
</evidence>
<sequence>MSTETRQGQPRYWCHVCNAEVNIYMAPDPTCQQCNGQFVEELQADDDPREFLAGADNHGHNMEGGNIHLPDGGAAHIFSYSPSTGRFNNVHGNNNGEMGDDIFQYFTPRNTTANNTTDDPERSSTEAGGGGANNASPLGNIVQNLLTNILGQNVDINGQMANATAEGGTPGTDPTRPMMFYGSVVDGNMRFQPMPGMPGAMPGAMPTDGDNDGANNERGSTEEGAAGTGAAGARGNNIAGILQFLSAMTGAPLDVGLYGNPNDYVFSQNALDNIITQLMEQTGGASAPPPAPEQVIEALKKRSLTEKEKSSEADCAVCKDQFESHETVIELPCEHIFHDDCIKPWLKLNSTCPVCRHSVLPEQESANSQNNNNDSNNGTNDNHNTQNTQQTREANDGNNSTGSTASYTWVSGNGGGNGTAHQGMPPSFPVNLATAFPSWINNLTGNASRSNNTSTATNTNTTSTNTSTNTNTSTTTNSNEDTNSNTAASNNATSNTNTHLDDDLDLD</sequence>
<evidence type="ECO:0000256" key="2">
    <source>
        <dbReference type="ARBA" id="ARBA00012483"/>
    </source>
</evidence>
<reference evidence="11" key="1">
    <citation type="submission" date="2020-12" db="EMBL/GenBank/DDBJ databases">
        <title>Metabolic potential, ecology and presence of endohyphal bacteria is reflected in genomic diversity of Mucoromycotina.</title>
        <authorList>
            <person name="Muszewska A."/>
            <person name="Okrasinska A."/>
            <person name="Steczkiewicz K."/>
            <person name="Drgas O."/>
            <person name="Orlowska M."/>
            <person name="Perlinska-Lenart U."/>
            <person name="Aleksandrzak-Piekarczyk T."/>
            <person name="Szatraj K."/>
            <person name="Zielenkiewicz U."/>
            <person name="Pilsyk S."/>
            <person name="Malc E."/>
            <person name="Mieczkowski P."/>
            <person name="Kruszewska J.S."/>
            <person name="Biernat P."/>
            <person name="Pawlowska J."/>
        </authorList>
    </citation>
    <scope>NUCLEOTIDE SEQUENCE</scope>
    <source>
        <strain evidence="11">WA0000017839</strain>
    </source>
</reference>
<keyword evidence="12" id="KW-1185">Reference proteome</keyword>
<dbReference type="PROSITE" id="PS50089">
    <property type="entry name" value="ZF_RING_2"/>
    <property type="match status" value="1"/>
</dbReference>
<evidence type="ECO:0000256" key="7">
    <source>
        <dbReference type="ARBA" id="ARBA00022833"/>
    </source>
</evidence>
<feature type="region of interest" description="Disordered" evidence="9">
    <location>
        <begin position="363"/>
        <end position="426"/>
    </location>
</feature>
<gene>
    <name evidence="11" type="ORF">INT47_010022</name>
</gene>
<dbReference type="OrthoDB" id="8062037at2759"/>
<dbReference type="EMBL" id="JAEPRD010000161">
    <property type="protein sequence ID" value="KAG2195812.1"/>
    <property type="molecule type" value="Genomic_DNA"/>
</dbReference>
<keyword evidence="3" id="KW-0808">Transferase</keyword>
<evidence type="ECO:0000256" key="5">
    <source>
        <dbReference type="ARBA" id="ARBA00022771"/>
    </source>
</evidence>
<proteinExistence type="predicted"/>
<comment type="caution">
    <text evidence="11">The sequence shown here is derived from an EMBL/GenBank/DDBJ whole genome shotgun (WGS) entry which is preliminary data.</text>
</comment>
<evidence type="ECO:0000256" key="1">
    <source>
        <dbReference type="ARBA" id="ARBA00000900"/>
    </source>
</evidence>
<dbReference type="InterPro" id="IPR001841">
    <property type="entry name" value="Znf_RING"/>
</dbReference>
<dbReference type="Proteomes" id="UP000603453">
    <property type="component" value="Unassembled WGS sequence"/>
</dbReference>
<evidence type="ECO:0000256" key="8">
    <source>
        <dbReference type="PROSITE-ProRule" id="PRU00175"/>
    </source>
</evidence>
<dbReference type="SMART" id="SM00184">
    <property type="entry name" value="RING"/>
    <property type="match status" value="1"/>
</dbReference>